<protein>
    <submittedName>
        <fullName evidence="2">Uncharacterized protein</fullName>
    </submittedName>
</protein>
<organism evidence="2 3">
    <name type="scientific">Dentipellis fragilis</name>
    <dbReference type="NCBI Taxonomy" id="205917"/>
    <lineage>
        <taxon>Eukaryota</taxon>
        <taxon>Fungi</taxon>
        <taxon>Dikarya</taxon>
        <taxon>Basidiomycota</taxon>
        <taxon>Agaricomycotina</taxon>
        <taxon>Agaricomycetes</taxon>
        <taxon>Russulales</taxon>
        <taxon>Hericiaceae</taxon>
        <taxon>Dentipellis</taxon>
    </lineage>
</organism>
<feature type="compositionally biased region" description="Basic and acidic residues" evidence="1">
    <location>
        <begin position="319"/>
        <end position="332"/>
    </location>
</feature>
<name>A0A4Y9YHD6_9AGAM</name>
<dbReference type="Proteomes" id="UP000298327">
    <property type="component" value="Unassembled WGS sequence"/>
</dbReference>
<evidence type="ECO:0000256" key="1">
    <source>
        <dbReference type="SAM" id="MobiDB-lite"/>
    </source>
</evidence>
<dbReference type="EMBL" id="SEOQ01000526">
    <property type="protein sequence ID" value="TFY61123.1"/>
    <property type="molecule type" value="Genomic_DNA"/>
</dbReference>
<evidence type="ECO:0000313" key="3">
    <source>
        <dbReference type="Proteomes" id="UP000298327"/>
    </source>
</evidence>
<feature type="compositionally biased region" description="Polar residues" evidence="1">
    <location>
        <begin position="1"/>
        <end position="23"/>
    </location>
</feature>
<gene>
    <name evidence="2" type="ORF">EVG20_g7181</name>
</gene>
<sequence>MSSTTQSNVLPSTPLAQQPTMQPTLPPESTEPMTDTTCLSGSVPIVFEMDETGHRIPDPKTRCRYTEETKEDVQRYKGSEAPETLDDRQMYDPDVPEHQPSLMWFGFPVRREYFVAYAKQHGIELLDETKVRRGLFFASAVNRVIHHMQELVSMPDLTVQHIRCKEATCIITLNSNYDWFEWSGKEPVRDQALKKLQEELGISGPLGWYYDVDPGLLDAVHLLQRSHAANISMPSVNHQFRSPFARRTPTNKRLSCFLFLLDPTPFLRARVRTYACQLDHDVQIGTVYLRSDKSPPERDIDSRDEHSARRPCVPGRLPAIERHGLRQIEERISTPGEKSNATDAGLSSVRR</sequence>
<reference evidence="2 3" key="1">
    <citation type="submission" date="2019-02" db="EMBL/GenBank/DDBJ databases">
        <title>Genome sequencing of the rare red list fungi Dentipellis fragilis.</title>
        <authorList>
            <person name="Buettner E."/>
            <person name="Kellner H."/>
        </authorList>
    </citation>
    <scope>NUCLEOTIDE SEQUENCE [LARGE SCALE GENOMIC DNA]</scope>
    <source>
        <strain evidence="2 3">DSM 105465</strain>
    </source>
</reference>
<comment type="caution">
    <text evidence="2">The sequence shown here is derived from an EMBL/GenBank/DDBJ whole genome shotgun (WGS) entry which is preliminary data.</text>
</comment>
<feature type="compositionally biased region" description="Basic and acidic residues" evidence="1">
    <location>
        <begin position="291"/>
        <end position="308"/>
    </location>
</feature>
<feature type="region of interest" description="Disordered" evidence="1">
    <location>
        <begin position="291"/>
        <end position="351"/>
    </location>
</feature>
<keyword evidence="3" id="KW-1185">Reference proteome</keyword>
<accession>A0A4Y9YHD6</accession>
<feature type="region of interest" description="Disordered" evidence="1">
    <location>
        <begin position="1"/>
        <end position="38"/>
    </location>
</feature>
<dbReference type="AlphaFoldDB" id="A0A4Y9YHD6"/>
<dbReference type="OrthoDB" id="3260206at2759"/>
<evidence type="ECO:0000313" key="2">
    <source>
        <dbReference type="EMBL" id="TFY61123.1"/>
    </source>
</evidence>
<proteinExistence type="predicted"/>